<sequence>MVLVRPPIPTVSVVAALAVMLLAVSTYGNDLPPLLTARALGTTSGPVSLTSATLQRRQPFPEAPEPLFTPSQFDDPWRAALPDQTPTEGPSTTDIRYRHGSTLPGEPQPIHPPTAAPLTPNTPPHHEGGPVDSNTGTDKPQTAENPWVSDLEQARFDEGLPVDILGIIQWTLVTLLLSAVFIVVILRRFSPNGPKRPVGSRRIQVLETTRIAAGSSLQLVQIDSHKFLVALDGSGVKSVTGLPNWFEAPEEADEPTASADSHLQLLRSQPLAADPETGKAA</sequence>
<evidence type="ECO:0000256" key="5">
    <source>
        <dbReference type="ARBA" id="ARBA00023136"/>
    </source>
</evidence>
<evidence type="ECO:0000256" key="6">
    <source>
        <dbReference type="SAM" id="MobiDB-lite"/>
    </source>
</evidence>
<feature type="compositionally biased region" description="Pro residues" evidence="6">
    <location>
        <begin position="106"/>
        <end position="123"/>
    </location>
</feature>
<dbReference type="EMBL" id="CP036275">
    <property type="protein sequence ID" value="QDU40228.1"/>
    <property type="molecule type" value="Genomic_DNA"/>
</dbReference>
<dbReference type="InterPro" id="IPR022781">
    <property type="entry name" value="Flagellar_biosynth_FliO"/>
</dbReference>
<reference evidence="8 9" key="1">
    <citation type="submission" date="2019-02" db="EMBL/GenBank/DDBJ databases">
        <title>Deep-cultivation of Planctomycetes and their phenomic and genomic characterization uncovers novel biology.</title>
        <authorList>
            <person name="Wiegand S."/>
            <person name="Jogler M."/>
            <person name="Boedeker C."/>
            <person name="Pinto D."/>
            <person name="Vollmers J."/>
            <person name="Rivas-Marin E."/>
            <person name="Kohn T."/>
            <person name="Peeters S.H."/>
            <person name="Heuer A."/>
            <person name="Rast P."/>
            <person name="Oberbeckmann S."/>
            <person name="Bunk B."/>
            <person name="Jeske O."/>
            <person name="Meyerdierks A."/>
            <person name="Storesund J.E."/>
            <person name="Kallscheuer N."/>
            <person name="Luecker S."/>
            <person name="Lage O.M."/>
            <person name="Pohl T."/>
            <person name="Merkel B.J."/>
            <person name="Hornburger P."/>
            <person name="Mueller R.-W."/>
            <person name="Bruemmer F."/>
            <person name="Labrenz M."/>
            <person name="Spormann A.M."/>
            <person name="Op den Camp H."/>
            <person name="Overmann J."/>
            <person name="Amann R."/>
            <person name="Jetten M.S.M."/>
            <person name="Mascher T."/>
            <person name="Medema M.H."/>
            <person name="Devos D.P."/>
            <person name="Kaster A.-K."/>
            <person name="Ovreas L."/>
            <person name="Rohde M."/>
            <person name="Galperin M.Y."/>
            <person name="Jogler C."/>
        </authorList>
    </citation>
    <scope>NUCLEOTIDE SEQUENCE [LARGE SCALE GENOMIC DNA]</scope>
    <source>
        <strain evidence="8 9">Mal4</strain>
    </source>
</reference>
<evidence type="ECO:0000256" key="7">
    <source>
        <dbReference type="SAM" id="Phobius"/>
    </source>
</evidence>
<proteinExistence type="predicted"/>
<keyword evidence="4 7" id="KW-1133">Transmembrane helix</keyword>
<evidence type="ECO:0000256" key="1">
    <source>
        <dbReference type="ARBA" id="ARBA00004236"/>
    </source>
</evidence>
<dbReference type="GO" id="GO:0044781">
    <property type="term" value="P:bacterial-type flagellum organization"/>
    <property type="evidence" value="ECO:0007669"/>
    <property type="project" value="InterPro"/>
</dbReference>
<keyword evidence="2" id="KW-1003">Cell membrane</keyword>
<organism evidence="8 9">
    <name type="scientific">Maioricimonas rarisocia</name>
    <dbReference type="NCBI Taxonomy" id="2528026"/>
    <lineage>
        <taxon>Bacteria</taxon>
        <taxon>Pseudomonadati</taxon>
        <taxon>Planctomycetota</taxon>
        <taxon>Planctomycetia</taxon>
        <taxon>Planctomycetales</taxon>
        <taxon>Planctomycetaceae</taxon>
        <taxon>Maioricimonas</taxon>
    </lineage>
</organism>
<dbReference type="KEGG" id="mri:Mal4_45840"/>
<comment type="subcellular location">
    <subcellularLocation>
        <location evidence="1">Cell membrane</location>
    </subcellularLocation>
</comment>
<evidence type="ECO:0008006" key="10">
    <source>
        <dbReference type="Google" id="ProtNLM"/>
    </source>
</evidence>
<evidence type="ECO:0000256" key="3">
    <source>
        <dbReference type="ARBA" id="ARBA00022692"/>
    </source>
</evidence>
<keyword evidence="5 7" id="KW-0472">Membrane</keyword>
<dbReference type="RefSeq" id="WP_197443702.1">
    <property type="nucleotide sequence ID" value="NZ_CP036275.1"/>
</dbReference>
<protein>
    <recommendedName>
        <fullName evidence="10">Flagellar biosynthesis protein, FliO</fullName>
    </recommendedName>
</protein>
<keyword evidence="3 7" id="KW-0812">Transmembrane</keyword>
<gene>
    <name evidence="8" type="ORF">Mal4_45840</name>
</gene>
<name>A0A517ZCL2_9PLAN</name>
<dbReference type="AlphaFoldDB" id="A0A517ZCL2"/>
<accession>A0A517ZCL2</accession>
<feature type="compositionally biased region" description="Polar residues" evidence="6">
    <location>
        <begin position="132"/>
        <end position="144"/>
    </location>
</feature>
<evidence type="ECO:0000313" key="8">
    <source>
        <dbReference type="EMBL" id="QDU40228.1"/>
    </source>
</evidence>
<keyword evidence="9" id="KW-1185">Reference proteome</keyword>
<evidence type="ECO:0000313" key="9">
    <source>
        <dbReference type="Proteomes" id="UP000320496"/>
    </source>
</evidence>
<dbReference type="Pfam" id="PF04347">
    <property type="entry name" value="FliO"/>
    <property type="match status" value="1"/>
</dbReference>
<evidence type="ECO:0000256" key="2">
    <source>
        <dbReference type="ARBA" id="ARBA00022475"/>
    </source>
</evidence>
<feature type="compositionally biased region" description="Polar residues" evidence="6">
    <location>
        <begin position="84"/>
        <end position="94"/>
    </location>
</feature>
<feature type="region of interest" description="Disordered" evidence="6">
    <location>
        <begin position="59"/>
        <end position="144"/>
    </location>
</feature>
<feature type="transmembrane region" description="Helical" evidence="7">
    <location>
        <begin position="167"/>
        <end position="186"/>
    </location>
</feature>
<dbReference type="Proteomes" id="UP000320496">
    <property type="component" value="Chromosome"/>
</dbReference>
<evidence type="ECO:0000256" key="4">
    <source>
        <dbReference type="ARBA" id="ARBA00022989"/>
    </source>
</evidence>
<dbReference type="GO" id="GO:0016020">
    <property type="term" value="C:membrane"/>
    <property type="evidence" value="ECO:0007669"/>
    <property type="project" value="InterPro"/>
</dbReference>